<keyword evidence="1" id="KW-0812">Transmembrane</keyword>
<feature type="transmembrane region" description="Helical" evidence="1">
    <location>
        <begin position="29"/>
        <end position="49"/>
    </location>
</feature>
<proteinExistence type="predicted"/>
<feature type="transmembrane region" description="Helical" evidence="1">
    <location>
        <begin position="116"/>
        <end position="134"/>
    </location>
</feature>
<reference evidence="2 3" key="1">
    <citation type="journal article" date="2023" name="Access Microbiol">
        <title>The genome of a steinernematid-associated Pseudomonas piscis bacterium encodes the biosynthesis of insect toxins.</title>
        <authorList>
            <person name="Awori R.M."/>
            <person name="Hendre P."/>
            <person name="Amugune N.O."/>
        </authorList>
    </citation>
    <scope>NUCLEOTIDE SEQUENCE [LARGE SCALE GENOMIC DNA]</scope>
    <source>
        <strain evidence="2 3">75</strain>
    </source>
</reference>
<sequence>MSRHTPIKASLDRQRARRLNHDQGNRDQVVRIGLGLAVHSLPVLLFYLAHAWGIPLYRKLVNPAVVEPMAQFSFFLLILVSALLALLPSRKFKLGLVAALVLFNIWALFPDNPVRGYVYCFLSSVPPLLAIWLTQRLCQRFERLELAHA</sequence>
<dbReference type="EMBL" id="CP133164">
    <property type="protein sequence ID" value="WMN18884.1"/>
    <property type="molecule type" value="Genomic_DNA"/>
</dbReference>
<dbReference type="RefSeq" id="WP_256592214.1">
    <property type="nucleotide sequence ID" value="NZ_CP133164.1"/>
</dbReference>
<feature type="transmembrane region" description="Helical" evidence="1">
    <location>
        <begin position="94"/>
        <end position="110"/>
    </location>
</feature>
<evidence type="ECO:0000256" key="1">
    <source>
        <dbReference type="SAM" id="Phobius"/>
    </source>
</evidence>
<keyword evidence="3" id="KW-1185">Reference proteome</keyword>
<keyword evidence="1" id="KW-0472">Membrane</keyword>
<organism evidence="2 3">
    <name type="scientific">Pseudomonas piscis</name>
    <dbReference type="NCBI Taxonomy" id="2614538"/>
    <lineage>
        <taxon>Bacteria</taxon>
        <taxon>Pseudomonadati</taxon>
        <taxon>Pseudomonadota</taxon>
        <taxon>Gammaproteobacteria</taxon>
        <taxon>Pseudomonadales</taxon>
        <taxon>Pseudomonadaceae</taxon>
        <taxon>Pseudomonas</taxon>
    </lineage>
</organism>
<evidence type="ECO:0000313" key="2">
    <source>
        <dbReference type="EMBL" id="WMN18884.1"/>
    </source>
</evidence>
<dbReference type="Proteomes" id="UP001237292">
    <property type="component" value="Chromosome"/>
</dbReference>
<evidence type="ECO:0000313" key="3">
    <source>
        <dbReference type="Proteomes" id="UP001237292"/>
    </source>
</evidence>
<name>A0ABY9NKB0_9PSED</name>
<accession>A0ABY9NKB0</accession>
<feature type="transmembrane region" description="Helical" evidence="1">
    <location>
        <begin position="69"/>
        <end position="87"/>
    </location>
</feature>
<gene>
    <name evidence="2" type="ORF">QL104_05605</name>
</gene>
<protein>
    <submittedName>
        <fullName evidence="2">Uncharacterized protein</fullName>
    </submittedName>
</protein>
<keyword evidence="1" id="KW-1133">Transmembrane helix</keyword>